<dbReference type="EMBL" id="JANQDX010000017">
    <property type="protein sequence ID" value="KAL0908304.1"/>
    <property type="molecule type" value="Genomic_DNA"/>
</dbReference>
<sequence length="99" mass="11601">MGWELRLLLAGIGRNNESSVWKKSERRTFVVYNREQAERKSRTRGMGDSETALFTGNGLLTLAGLRAARYRRRITERFKPALMHTTDYIRSLVEVQRWL</sequence>
<evidence type="ECO:0000313" key="1">
    <source>
        <dbReference type="EMBL" id="KAL0908304.1"/>
    </source>
</evidence>
<keyword evidence="2" id="KW-1185">Reference proteome</keyword>
<accession>A0ABD0U6Y9</accession>
<dbReference type="AlphaFoldDB" id="A0ABD0U6Y9"/>
<name>A0ABD0U6Y9_DENTH</name>
<evidence type="ECO:0000313" key="2">
    <source>
        <dbReference type="Proteomes" id="UP001552299"/>
    </source>
</evidence>
<protein>
    <submittedName>
        <fullName evidence="1">Uncharacterized protein</fullName>
    </submittedName>
</protein>
<comment type="caution">
    <text evidence="1">The sequence shown here is derived from an EMBL/GenBank/DDBJ whole genome shotgun (WGS) entry which is preliminary data.</text>
</comment>
<dbReference type="Proteomes" id="UP001552299">
    <property type="component" value="Unassembled WGS sequence"/>
</dbReference>
<reference evidence="1 2" key="1">
    <citation type="journal article" date="2024" name="Plant Biotechnol. J.">
        <title>Dendrobium thyrsiflorum genome and its molecular insights into genes involved in important horticultural traits.</title>
        <authorList>
            <person name="Chen B."/>
            <person name="Wang J.Y."/>
            <person name="Zheng P.J."/>
            <person name="Li K.L."/>
            <person name="Liang Y.M."/>
            <person name="Chen X.F."/>
            <person name="Zhang C."/>
            <person name="Zhao X."/>
            <person name="He X."/>
            <person name="Zhang G.Q."/>
            <person name="Liu Z.J."/>
            <person name="Xu Q."/>
        </authorList>
    </citation>
    <scope>NUCLEOTIDE SEQUENCE [LARGE SCALE GENOMIC DNA]</scope>
    <source>
        <strain evidence="1">GZMU011</strain>
    </source>
</reference>
<proteinExistence type="predicted"/>
<gene>
    <name evidence="1" type="ORF">M5K25_022793</name>
</gene>
<organism evidence="1 2">
    <name type="scientific">Dendrobium thyrsiflorum</name>
    <name type="common">Pinecone-like raceme dendrobium</name>
    <name type="synonym">Orchid</name>
    <dbReference type="NCBI Taxonomy" id="117978"/>
    <lineage>
        <taxon>Eukaryota</taxon>
        <taxon>Viridiplantae</taxon>
        <taxon>Streptophyta</taxon>
        <taxon>Embryophyta</taxon>
        <taxon>Tracheophyta</taxon>
        <taxon>Spermatophyta</taxon>
        <taxon>Magnoliopsida</taxon>
        <taxon>Liliopsida</taxon>
        <taxon>Asparagales</taxon>
        <taxon>Orchidaceae</taxon>
        <taxon>Epidendroideae</taxon>
        <taxon>Malaxideae</taxon>
        <taxon>Dendrobiinae</taxon>
        <taxon>Dendrobium</taxon>
    </lineage>
</organism>